<feature type="coiled-coil region" evidence="6">
    <location>
        <begin position="167"/>
        <end position="215"/>
    </location>
</feature>
<feature type="coiled-coil region" evidence="6">
    <location>
        <begin position="283"/>
        <end position="387"/>
    </location>
</feature>
<keyword evidence="2" id="KW-0547">Nucleotide-binding</keyword>
<feature type="coiled-coil region" evidence="6">
    <location>
        <begin position="444"/>
        <end position="499"/>
    </location>
</feature>
<evidence type="ECO:0000256" key="6">
    <source>
        <dbReference type="SAM" id="Coils"/>
    </source>
</evidence>
<dbReference type="GO" id="GO:0005694">
    <property type="term" value="C:chromosome"/>
    <property type="evidence" value="ECO:0007669"/>
    <property type="project" value="InterPro"/>
</dbReference>
<evidence type="ECO:0000256" key="5">
    <source>
        <dbReference type="ARBA" id="ARBA00023125"/>
    </source>
</evidence>
<dbReference type="InterPro" id="IPR024704">
    <property type="entry name" value="SMC"/>
</dbReference>
<dbReference type="PANTHER" id="PTHR43977">
    <property type="entry name" value="STRUCTURAL MAINTENANCE OF CHROMOSOMES PROTEIN 3"/>
    <property type="match status" value="1"/>
</dbReference>
<dbReference type="SUPFAM" id="SSF52540">
    <property type="entry name" value="P-loop containing nucleoside triphosphate hydrolases"/>
    <property type="match status" value="1"/>
</dbReference>
<dbReference type="GO" id="GO:0005524">
    <property type="term" value="F:ATP binding"/>
    <property type="evidence" value="ECO:0007669"/>
    <property type="project" value="UniProtKB-KW"/>
</dbReference>
<dbReference type="InterPro" id="IPR003395">
    <property type="entry name" value="RecF/RecN/SMC_N"/>
</dbReference>
<feature type="domain" description="SMC hinge" evidence="8">
    <location>
        <begin position="523"/>
        <end position="641"/>
    </location>
</feature>
<dbReference type="Gene3D" id="3.30.70.1620">
    <property type="match status" value="1"/>
</dbReference>
<dbReference type="GO" id="GO:0003677">
    <property type="term" value="F:DNA binding"/>
    <property type="evidence" value="ECO:0007669"/>
    <property type="project" value="UniProtKB-KW"/>
</dbReference>
<keyword evidence="4 6" id="KW-0175">Coiled coil</keyword>
<reference evidence="9" key="1">
    <citation type="submission" date="2009-10" db="EMBL/GenBank/DDBJ databases">
        <title>Diversity of trophic interactions inside an arsenic-rich microbial ecosystem.</title>
        <authorList>
            <person name="Bertin P.N."/>
            <person name="Heinrich-Salmeron A."/>
            <person name="Pelletier E."/>
            <person name="Goulhen-Chollet F."/>
            <person name="Arsene-Ploetze F."/>
            <person name="Gallien S."/>
            <person name="Calteau A."/>
            <person name="Vallenet D."/>
            <person name="Casiot C."/>
            <person name="Chane-Woon-Ming B."/>
            <person name="Giloteaux L."/>
            <person name="Barakat M."/>
            <person name="Bonnefoy V."/>
            <person name="Bruneel O."/>
            <person name="Chandler M."/>
            <person name="Cleiss J."/>
            <person name="Duran R."/>
            <person name="Elbaz-Poulichet F."/>
            <person name="Fonknechten N."/>
            <person name="Lauga B."/>
            <person name="Mornico D."/>
            <person name="Ortet P."/>
            <person name="Schaeffer C."/>
            <person name="Siguier P."/>
            <person name="Alexander Thil Smith A."/>
            <person name="Van Dorsselaer A."/>
            <person name="Weissenbach J."/>
            <person name="Medigue C."/>
            <person name="Le Paslier D."/>
        </authorList>
    </citation>
    <scope>NUCLEOTIDE SEQUENCE</scope>
</reference>
<evidence type="ECO:0000256" key="3">
    <source>
        <dbReference type="ARBA" id="ARBA00022840"/>
    </source>
</evidence>
<dbReference type="Pfam" id="PF02463">
    <property type="entry name" value="SMC_N"/>
    <property type="match status" value="1"/>
</dbReference>
<dbReference type="Gene3D" id="1.10.287.1490">
    <property type="match status" value="1"/>
</dbReference>
<feature type="compositionally biased region" description="Basic and acidic residues" evidence="7">
    <location>
        <begin position="907"/>
        <end position="925"/>
    </location>
</feature>
<dbReference type="GO" id="GO:0007062">
    <property type="term" value="P:sister chromatid cohesion"/>
    <property type="evidence" value="ECO:0007669"/>
    <property type="project" value="InterPro"/>
</dbReference>
<dbReference type="HAMAP" id="MF_01894">
    <property type="entry name" value="Smc_prok"/>
    <property type="match status" value="1"/>
</dbReference>
<dbReference type="EMBL" id="CABL01000011">
    <property type="protein sequence ID" value="CBH75561.1"/>
    <property type="molecule type" value="Genomic_DNA"/>
</dbReference>
<evidence type="ECO:0000256" key="2">
    <source>
        <dbReference type="ARBA" id="ARBA00022741"/>
    </source>
</evidence>
<dbReference type="InterPro" id="IPR010935">
    <property type="entry name" value="SMC_hinge"/>
</dbReference>
<sequence>MKLRKIKAFGFKTFADAITLDFAGGITGIVGPNGSGKSNIVDAFRWVLGETSTRSLRSDKLEGVIFAGTDKRKPLGLAEVSLTFDNTDGRLATDFREVEITRRTYRAGESEYFINRSQVRLRDIHDLLMGTGLGPGSYSIVSQGQIDAILTSKPAERRALFEETAGINKFLARKNESLRQLEKTEQNAIRINDLVAEIEKRIPELETQVRRAKRYRKVQARVRDLEILSYLRASASRREERARLADESARVEERRGNAAASAASLGGLFSEVRNRLYQADLALEDLRVNAQDRRAELARVEAEYAAALARREALEAQNTQTSADVERVVREREELGATIERLEREIEPLVIELEAARERELAAQATLAQARAQLDAIFTRLREVEADVAREATARAERRAQGESLRGEIARLDGEIAEDSSRLGHLERAVDESTHRCAQHESVLAQAEGQQRDARAAVESAQATHAQAQSAAAAATAALREHAGEVKAAESRLHTIEELENSLEGHVPGTRAVMEAKQRGELGGIEGIVSNLITTDEKYARAMDIAFGARLSNIVTTSSEDAERGIEFLNAREAGRATFLPLDTLSARDARAMTPELSSIPGVIDYAHRLVRTDARYEGVVRFLVGNVLVVDTLQTGIHLVRERKLRETIVTLSGEQITGGGAITGGRFQRERSLLSRRVAAQTLRGQLDAMHATLRRLEAEASACAERITSAARALDQAREASNACDVHVTELRGELTALGATLERTNAEVGAVRAHIDERRGALAVARERALALGDETASNASGDEERERLEAELAQARAGIARSEEQQREATQVAAALRERNAALHAERDAAAARLGMLDQNQERARDARERMLAEIGTLADETRRLHAHAEGLRGGVAEVDARLESARREREQLAARQSQLEGELKQAEFEEREASHEGERVRTRLAEIDAELGMLVAQFAQNPAGDDECADVASRYADEGDEVVEDLPRLRDELARLSANVNLNAEAESEELAARDQELRKQLEDVMKARETLLESIHEIEKQTQVRFNETFEKVAEAFTESFDRLFPGGQAKMWQTNPENISETGIEISAQPPGKKAMPLAALSGGERAMVAAALIFALIKVKPSPFYLLDEIDAALDDANVERLSHMVRDLQGDSQMIVVTHNRKTMEIADRLYGVSMSEPGVSSIISAELTPDPELALA</sequence>
<organism evidence="9">
    <name type="scientific">mine drainage metagenome</name>
    <dbReference type="NCBI Taxonomy" id="410659"/>
    <lineage>
        <taxon>unclassified sequences</taxon>
        <taxon>metagenomes</taxon>
        <taxon>ecological metagenomes</taxon>
    </lineage>
</organism>
<dbReference type="NCBIfam" id="TIGR02168">
    <property type="entry name" value="SMC_prok_B"/>
    <property type="match status" value="1"/>
</dbReference>
<dbReference type="AlphaFoldDB" id="E6PGH3"/>
<evidence type="ECO:0000259" key="8">
    <source>
        <dbReference type="SMART" id="SM00968"/>
    </source>
</evidence>
<dbReference type="GO" id="GO:0030261">
    <property type="term" value="P:chromosome condensation"/>
    <property type="evidence" value="ECO:0007669"/>
    <property type="project" value="InterPro"/>
</dbReference>
<keyword evidence="5" id="KW-0238">DNA-binding</keyword>
<feature type="region of interest" description="Disordered" evidence="7">
    <location>
        <begin position="895"/>
        <end position="925"/>
    </location>
</feature>
<dbReference type="PIRSF" id="PIRSF005719">
    <property type="entry name" value="SMC"/>
    <property type="match status" value="1"/>
</dbReference>
<dbReference type="Pfam" id="PF06470">
    <property type="entry name" value="SMC_hinge"/>
    <property type="match status" value="1"/>
</dbReference>
<evidence type="ECO:0000256" key="1">
    <source>
        <dbReference type="ARBA" id="ARBA00022490"/>
    </source>
</evidence>
<evidence type="ECO:0000313" key="9">
    <source>
        <dbReference type="EMBL" id="CBH75561.1"/>
    </source>
</evidence>
<dbReference type="InterPro" id="IPR027417">
    <property type="entry name" value="P-loop_NTPase"/>
</dbReference>
<comment type="caution">
    <text evidence="9">The sequence shown here is derived from an EMBL/GenBank/DDBJ whole genome shotgun (WGS) entry which is preliminary data.</text>
</comment>
<dbReference type="Gene3D" id="3.40.50.300">
    <property type="entry name" value="P-loop containing nucleotide triphosphate hydrolases"/>
    <property type="match status" value="2"/>
</dbReference>
<dbReference type="GO" id="GO:0016887">
    <property type="term" value="F:ATP hydrolysis activity"/>
    <property type="evidence" value="ECO:0007669"/>
    <property type="project" value="InterPro"/>
</dbReference>
<evidence type="ECO:0000256" key="7">
    <source>
        <dbReference type="SAM" id="MobiDB-lite"/>
    </source>
</evidence>
<dbReference type="SUPFAM" id="SSF75553">
    <property type="entry name" value="Smc hinge domain"/>
    <property type="match status" value="1"/>
</dbReference>
<dbReference type="InterPro" id="IPR011890">
    <property type="entry name" value="SMC_prok"/>
</dbReference>
<proteinExistence type="inferred from homology"/>
<feature type="coiled-coil region" evidence="6">
    <location>
        <begin position="783"/>
        <end position="838"/>
    </location>
</feature>
<keyword evidence="3" id="KW-0067">ATP-binding</keyword>
<keyword evidence="1" id="KW-0963">Cytoplasm</keyword>
<accession>E6PGH3</accession>
<feature type="coiled-coil region" evidence="6">
    <location>
        <begin position="985"/>
        <end position="1028"/>
    </location>
</feature>
<dbReference type="InterPro" id="IPR036277">
    <property type="entry name" value="SMC_hinge_sf"/>
</dbReference>
<dbReference type="Gene3D" id="1.20.1060.20">
    <property type="match status" value="1"/>
</dbReference>
<dbReference type="SMART" id="SM00968">
    <property type="entry name" value="SMC_hinge"/>
    <property type="match status" value="1"/>
</dbReference>
<gene>
    <name evidence="9" type="primary">smc</name>
    <name evidence="9" type="ORF">CARN1_2631</name>
</gene>
<protein>
    <submittedName>
        <fullName evidence="9">Chromosome condensation and segregation SMC ATPase</fullName>
    </submittedName>
</protein>
<evidence type="ECO:0000256" key="4">
    <source>
        <dbReference type="ARBA" id="ARBA00023054"/>
    </source>
</evidence>
<name>E6PGH3_9ZZZZ</name>